<dbReference type="CDD" id="cd02440">
    <property type="entry name" value="AdoMet_MTases"/>
    <property type="match status" value="1"/>
</dbReference>
<dbReference type="Proteomes" id="UP001430848">
    <property type="component" value="Unassembled WGS sequence"/>
</dbReference>
<keyword evidence="3" id="KW-0808">Transferase</keyword>
<comment type="similarity">
    <text evidence="1">Belongs to the CFA/CMAS family.</text>
</comment>
<accession>A0ABR1NWD5</accession>
<name>A0ABR1NWD5_DIAER</name>
<proteinExistence type="inferred from homology"/>
<comment type="caution">
    <text evidence="6">The sequence shown here is derived from an EMBL/GenBank/DDBJ whole genome shotgun (WGS) entry which is preliminary data.</text>
</comment>
<evidence type="ECO:0000256" key="5">
    <source>
        <dbReference type="ARBA" id="ARBA00023098"/>
    </source>
</evidence>
<protein>
    <recommendedName>
        <fullName evidence="8">Cyclopropane-fatty-acyl-phospholipid synthase</fullName>
    </recommendedName>
</protein>
<evidence type="ECO:0000256" key="3">
    <source>
        <dbReference type="ARBA" id="ARBA00022679"/>
    </source>
</evidence>
<dbReference type="Gene3D" id="3.40.50.150">
    <property type="entry name" value="Vaccinia Virus protein VP39"/>
    <property type="match status" value="1"/>
</dbReference>
<evidence type="ECO:0008006" key="8">
    <source>
        <dbReference type="Google" id="ProtNLM"/>
    </source>
</evidence>
<dbReference type="PANTHER" id="PTHR43667">
    <property type="entry name" value="CYCLOPROPANE-FATTY-ACYL-PHOSPHOLIPID SYNTHASE"/>
    <property type="match status" value="1"/>
</dbReference>
<dbReference type="PIRSF" id="PIRSF003085">
    <property type="entry name" value="CMAS"/>
    <property type="match status" value="1"/>
</dbReference>
<sequence length="296" mass="33405">MFAAFLSKDMTYSCPIWRSAGLDGIANGVETLEDAQQTKLLRFIEGAKLKASDHVLEIGTGWGSFAIEAVKRTGCRVTTITLSRKQLELAQQRVKLAGFHHCIQIKFMDYRELFASAEKFDKIVSIEMIEAVGECHLGEYFAGIHKLLKQEGGIAMFQCITIPEALHQADKEKMGFIDRYIFPGGYLPSTMQLLNHITTQSKGSLTLERVENIGGHYTRALRLWREGFLLNFDDEIRPALLDSYPEMSEEAIGVFHRKWEYYFAYCEAGFWTKTLGDVIITVGRAGALELMEGIPL</sequence>
<dbReference type="InterPro" id="IPR050723">
    <property type="entry name" value="CFA/CMAS"/>
</dbReference>
<dbReference type="Pfam" id="PF02353">
    <property type="entry name" value="CMAS"/>
    <property type="match status" value="1"/>
</dbReference>
<organism evidence="6 7">
    <name type="scientific">Diaporthe eres</name>
    <name type="common">Phomopsis oblonga</name>
    <dbReference type="NCBI Taxonomy" id="83184"/>
    <lineage>
        <taxon>Eukaryota</taxon>
        <taxon>Fungi</taxon>
        <taxon>Dikarya</taxon>
        <taxon>Ascomycota</taxon>
        <taxon>Pezizomycotina</taxon>
        <taxon>Sordariomycetes</taxon>
        <taxon>Sordariomycetidae</taxon>
        <taxon>Diaporthales</taxon>
        <taxon>Diaporthaceae</taxon>
        <taxon>Diaporthe</taxon>
        <taxon>Diaporthe eres species complex</taxon>
    </lineage>
</organism>
<evidence type="ECO:0000313" key="7">
    <source>
        <dbReference type="Proteomes" id="UP001430848"/>
    </source>
</evidence>
<dbReference type="EMBL" id="JAKNSF020000090">
    <property type="protein sequence ID" value="KAK7717955.1"/>
    <property type="molecule type" value="Genomic_DNA"/>
</dbReference>
<dbReference type="PANTHER" id="PTHR43667:SF2">
    <property type="entry name" value="FATTY ACID C-METHYL TRANSFERASE"/>
    <property type="match status" value="1"/>
</dbReference>
<dbReference type="InterPro" id="IPR003333">
    <property type="entry name" value="CMAS"/>
</dbReference>
<dbReference type="SUPFAM" id="SSF53335">
    <property type="entry name" value="S-adenosyl-L-methionine-dependent methyltransferases"/>
    <property type="match status" value="1"/>
</dbReference>
<keyword evidence="7" id="KW-1185">Reference proteome</keyword>
<dbReference type="InterPro" id="IPR029063">
    <property type="entry name" value="SAM-dependent_MTases_sf"/>
</dbReference>
<gene>
    <name evidence="6" type="ORF">SLS63_010606</name>
</gene>
<evidence type="ECO:0000256" key="4">
    <source>
        <dbReference type="ARBA" id="ARBA00022691"/>
    </source>
</evidence>
<evidence type="ECO:0000313" key="6">
    <source>
        <dbReference type="EMBL" id="KAK7717955.1"/>
    </source>
</evidence>
<keyword evidence="4" id="KW-0949">S-adenosyl-L-methionine</keyword>
<reference evidence="6 7" key="1">
    <citation type="submission" date="2024-02" db="EMBL/GenBank/DDBJ databases">
        <title>De novo assembly and annotation of 12 fungi associated with fruit tree decline syndrome in Ontario, Canada.</title>
        <authorList>
            <person name="Sulman M."/>
            <person name="Ellouze W."/>
            <person name="Ilyukhin E."/>
        </authorList>
    </citation>
    <scope>NUCLEOTIDE SEQUENCE [LARGE SCALE GENOMIC DNA]</scope>
    <source>
        <strain evidence="6 7">M169</strain>
    </source>
</reference>
<keyword evidence="5" id="KW-0443">Lipid metabolism</keyword>
<evidence type="ECO:0000256" key="1">
    <source>
        <dbReference type="ARBA" id="ARBA00010815"/>
    </source>
</evidence>
<keyword evidence="2" id="KW-0489">Methyltransferase</keyword>
<evidence type="ECO:0000256" key="2">
    <source>
        <dbReference type="ARBA" id="ARBA00022603"/>
    </source>
</evidence>